<dbReference type="InterPro" id="IPR020802">
    <property type="entry name" value="TesA-like"/>
</dbReference>
<evidence type="ECO:0000259" key="1">
    <source>
        <dbReference type="SMART" id="SM00824"/>
    </source>
</evidence>
<organism evidence="2 3">
    <name type="scientific">Micromonospora ureilytica</name>
    <dbReference type="NCBI Taxonomy" id="709868"/>
    <lineage>
        <taxon>Bacteria</taxon>
        <taxon>Bacillati</taxon>
        <taxon>Actinomycetota</taxon>
        <taxon>Actinomycetes</taxon>
        <taxon>Micromonosporales</taxon>
        <taxon>Micromonosporaceae</taxon>
        <taxon>Micromonospora</taxon>
    </lineage>
</organism>
<accession>A0ABS0JRH1</accession>
<dbReference type="EMBL" id="JADOTX010000001">
    <property type="protein sequence ID" value="MBG6069648.1"/>
    <property type="molecule type" value="Genomic_DNA"/>
</dbReference>
<evidence type="ECO:0000313" key="2">
    <source>
        <dbReference type="EMBL" id="MBG6069648.1"/>
    </source>
</evidence>
<dbReference type="InterPro" id="IPR029058">
    <property type="entry name" value="AB_hydrolase_fold"/>
</dbReference>
<protein>
    <submittedName>
        <fullName evidence="2">Thioesterase domain-containing protein</fullName>
    </submittedName>
</protein>
<dbReference type="Pfam" id="PF00975">
    <property type="entry name" value="Thioesterase"/>
    <property type="match status" value="1"/>
</dbReference>
<sequence length="303" mass="32453">MSDRVEGLSPAKRRLLEALQAKRSSKVDKVAGELVRLRDGGSDKPPVVLIHPIGGGVFCYADLGRLIPGDRAVWAIAAGELLAKGAPPTVTQIALAYLDLLRANGVSGAAVLAGWSFGGLVAREMARQCATRPVLVLIDTAPWPSDVPAWSSAETLEVFVEDLLRSAGVTFDRVPVDSDLWNLPTEQALSAVGACLSEQGLDLKLTPSERMTRVRIFENATRAMQRHRPGEYGGPTTVLHALESDVSPHYWAERAEGRPPTTIALAGDHFSLLRPPTVAQVAQAINRAAEAAPVNHTLRSVDE</sequence>
<dbReference type="Gene3D" id="3.40.50.1820">
    <property type="entry name" value="alpha/beta hydrolase"/>
    <property type="match status" value="1"/>
</dbReference>
<dbReference type="InterPro" id="IPR001031">
    <property type="entry name" value="Thioesterase"/>
</dbReference>
<dbReference type="SUPFAM" id="SSF53474">
    <property type="entry name" value="alpha/beta-Hydrolases"/>
    <property type="match status" value="1"/>
</dbReference>
<proteinExistence type="predicted"/>
<keyword evidence="3" id="KW-1185">Reference proteome</keyword>
<reference evidence="2 3" key="1">
    <citation type="submission" date="2020-11" db="EMBL/GenBank/DDBJ databases">
        <title>Sequencing the genomes of 1000 actinobacteria strains.</title>
        <authorList>
            <person name="Klenk H.-P."/>
        </authorList>
    </citation>
    <scope>NUCLEOTIDE SEQUENCE [LARGE SCALE GENOMIC DNA]</scope>
    <source>
        <strain evidence="2 3">DSM 101692</strain>
    </source>
</reference>
<evidence type="ECO:0000313" key="3">
    <source>
        <dbReference type="Proteomes" id="UP000614915"/>
    </source>
</evidence>
<comment type="caution">
    <text evidence="2">The sequence shown here is derived from an EMBL/GenBank/DDBJ whole genome shotgun (WGS) entry which is preliminary data.</text>
</comment>
<dbReference type="RefSeq" id="WP_196929550.1">
    <property type="nucleotide sequence ID" value="NZ_JADOTX010000001.1"/>
</dbReference>
<feature type="domain" description="Thioesterase TesA-like" evidence="1">
    <location>
        <begin position="54"/>
        <end position="285"/>
    </location>
</feature>
<name>A0ABS0JRH1_9ACTN</name>
<dbReference type="SMART" id="SM00824">
    <property type="entry name" value="PKS_TE"/>
    <property type="match status" value="1"/>
</dbReference>
<dbReference type="Proteomes" id="UP000614915">
    <property type="component" value="Unassembled WGS sequence"/>
</dbReference>
<gene>
    <name evidence="2" type="ORF">IW248_005935</name>
</gene>